<dbReference type="RefSeq" id="WP_037041192.1">
    <property type="nucleotide sequence ID" value="NZ_BAAAUZ010000057.1"/>
</dbReference>
<dbReference type="Gene3D" id="1.10.8.1060">
    <property type="entry name" value="Corynebacterium glutamicum thioredoxin-dependent arsenate reductase, N-terminal domain"/>
    <property type="match status" value="1"/>
</dbReference>
<dbReference type="Proteomes" id="UP001143463">
    <property type="component" value="Unassembled WGS sequence"/>
</dbReference>
<evidence type="ECO:0000313" key="1">
    <source>
        <dbReference type="EMBL" id="GLL10704.1"/>
    </source>
</evidence>
<comment type="caution">
    <text evidence="1">The sequence shown here is derived from an EMBL/GenBank/DDBJ whole genome shotgun (WGS) entry which is preliminary data.</text>
</comment>
<reference evidence="1" key="1">
    <citation type="journal article" date="2014" name="Int. J. Syst. Evol. Microbiol.">
        <title>Complete genome sequence of Corynebacterium casei LMG S-19264T (=DSM 44701T), isolated from a smear-ripened cheese.</title>
        <authorList>
            <consortium name="US DOE Joint Genome Institute (JGI-PGF)"/>
            <person name="Walter F."/>
            <person name="Albersmeier A."/>
            <person name="Kalinowski J."/>
            <person name="Ruckert C."/>
        </authorList>
    </citation>
    <scope>NUCLEOTIDE SEQUENCE</scope>
    <source>
        <strain evidence="1">VKM Ac-1069</strain>
    </source>
</reference>
<gene>
    <name evidence="1" type="ORF">GCM10017577_18440</name>
</gene>
<accession>A0A9W6L412</accession>
<dbReference type="AlphaFoldDB" id="A0A9W6L412"/>
<reference evidence="1" key="2">
    <citation type="submission" date="2023-01" db="EMBL/GenBank/DDBJ databases">
        <authorList>
            <person name="Sun Q."/>
            <person name="Evtushenko L."/>
        </authorList>
    </citation>
    <scope>NUCLEOTIDE SEQUENCE</scope>
    <source>
        <strain evidence="1">VKM Ac-1069</strain>
    </source>
</reference>
<name>A0A9W6L412_9PSEU</name>
<sequence>MTLTALPLTSTPLPVREFDAVTSAVARLAIEFSGRVPHAVVAQVVRACRADLSGVPAGAVPELLERLARQRLLDLAERDLV</sequence>
<proteinExistence type="predicted"/>
<dbReference type="EMBL" id="BSFQ01000005">
    <property type="protein sequence ID" value="GLL10704.1"/>
    <property type="molecule type" value="Genomic_DNA"/>
</dbReference>
<evidence type="ECO:0000313" key="2">
    <source>
        <dbReference type="Proteomes" id="UP001143463"/>
    </source>
</evidence>
<keyword evidence="2" id="KW-1185">Reference proteome</keyword>
<organism evidence="1 2">
    <name type="scientific">Pseudonocardia halophobica</name>
    <dbReference type="NCBI Taxonomy" id="29401"/>
    <lineage>
        <taxon>Bacteria</taxon>
        <taxon>Bacillati</taxon>
        <taxon>Actinomycetota</taxon>
        <taxon>Actinomycetes</taxon>
        <taxon>Pseudonocardiales</taxon>
        <taxon>Pseudonocardiaceae</taxon>
        <taxon>Pseudonocardia</taxon>
    </lineage>
</organism>
<protein>
    <submittedName>
        <fullName evidence="1">Uncharacterized protein</fullName>
    </submittedName>
</protein>